<evidence type="ECO:0000313" key="4">
    <source>
        <dbReference type="EMBL" id="KAK6341024.1"/>
    </source>
</evidence>
<feature type="compositionally biased region" description="Polar residues" evidence="1">
    <location>
        <begin position="181"/>
        <end position="194"/>
    </location>
</feature>
<evidence type="ECO:0000256" key="1">
    <source>
        <dbReference type="SAM" id="MobiDB-lite"/>
    </source>
</evidence>
<feature type="region of interest" description="Disordered" evidence="1">
    <location>
        <begin position="1"/>
        <end position="33"/>
    </location>
</feature>
<name>A0AAV9UIJ6_9PEZI</name>
<evidence type="ECO:0000259" key="3">
    <source>
        <dbReference type="Pfam" id="PF25871"/>
    </source>
</evidence>
<dbReference type="Proteomes" id="UP001375240">
    <property type="component" value="Unassembled WGS sequence"/>
</dbReference>
<evidence type="ECO:0000313" key="5">
    <source>
        <dbReference type="Proteomes" id="UP001375240"/>
    </source>
</evidence>
<accession>A0AAV9UIJ6</accession>
<dbReference type="PANTHER" id="PTHR36855:SF1">
    <property type="entry name" value="PEROXISOME MEMBRANE ANCHOR PROTEIN PEX14P N-TERMINAL DOMAIN-CONTAINING PROTEIN"/>
    <property type="match status" value="1"/>
</dbReference>
<gene>
    <name evidence="4" type="ORF">TWF696_009335</name>
</gene>
<dbReference type="InterPro" id="IPR040554">
    <property type="entry name" value="KPWE_PEX14_dom"/>
</dbReference>
<organism evidence="4 5">
    <name type="scientific">Orbilia brochopaga</name>
    <dbReference type="NCBI Taxonomy" id="3140254"/>
    <lineage>
        <taxon>Eukaryota</taxon>
        <taxon>Fungi</taxon>
        <taxon>Dikarya</taxon>
        <taxon>Ascomycota</taxon>
        <taxon>Pezizomycotina</taxon>
        <taxon>Orbiliomycetes</taxon>
        <taxon>Orbiliales</taxon>
        <taxon>Orbiliaceae</taxon>
        <taxon>Orbilia</taxon>
    </lineage>
</organism>
<dbReference type="Pfam" id="PF25871">
    <property type="entry name" value="HTH_76"/>
    <property type="match status" value="1"/>
</dbReference>
<feature type="domain" description="PEX14-like helix-turn-helix" evidence="3">
    <location>
        <begin position="38"/>
        <end position="102"/>
    </location>
</feature>
<comment type="caution">
    <text evidence="4">The sequence shown here is derived from an EMBL/GenBank/DDBJ whole genome shotgun (WGS) entry which is preliminary data.</text>
</comment>
<feature type="compositionally biased region" description="Low complexity" evidence="1">
    <location>
        <begin position="18"/>
        <end position="30"/>
    </location>
</feature>
<dbReference type="Pfam" id="PF17733">
    <property type="entry name" value="KPWE_dom"/>
    <property type="match status" value="1"/>
</dbReference>
<protein>
    <submittedName>
        <fullName evidence="4">Uncharacterized protein</fullName>
    </submittedName>
</protein>
<dbReference type="AlphaFoldDB" id="A0AAV9UIJ6"/>
<evidence type="ECO:0000259" key="2">
    <source>
        <dbReference type="Pfam" id="PF17733"/>
    </source>
</evidence>
<sequence length="222" mass="24172">MASSTSDRDSTPLPAAPEPLQSQPQPQSEPVFSAEDDRLFLALEDYCWEDDPEFQSGLTQILAATTDPAAVRQLTRQAKCFFYARKIGRPISFPLYAAWLDREESSAAPRRRSSPSRDHELGPPLDPTPIDSISRVNTATDTPTTTTNSSTDGTPYPTSFAQIVELITSGKPIPGIREIPNTLNAAPPTQSTAQQRRKPWETAVAPQEQIPVSEAAADPAQV</sequence>
<feature type="region of interest" description="Disordered" evidence="1">
    <location>
        <begin position="177"/>
        <end position="222"/>
    </location>
</feature>
<dbReference type="PANTHER" id="PTHR36855">
    <property type="entry name" value="CHROMOSOME 10, WHOLE GENOME SHOTGUN SEQUENCE"/>
    <property type="match status" value="1"/>
</dbReference>
<reference evidence="4 5" key="1">
    <citation type="submission" date="2019-10" db="EMBL/GenBank/DDBJ databases">
        <authorList>
            <person name="Palmer J.M."/>
        </authorList>
    </citation>
    <scope>NUCLEOTIDE SEQUENCE [LARGE SCALE GENOMIC DNA]</scope>
    <source>
        <strain evidence="4 5">TWF696</strain>
    </source>
</reference>
<proteinExistence type="predicted"/>
<feature type="region of interest" description="Disordered" evidence="1">
    <location>
        <begin position="106"/>
        <end position="157"/>
    </location>
</feature>
<feature type="domain" description="Peroxisomal membrane protein PEX14-like KPWE" evidence="2">
    <location>
        <begin position="155"/>
        <end position="202"/>
    </location>
</feature>
<dbReference type="EMBL" id="JAVHNQ010000008">
    <property type="protein sequence ID" value="KAK6341024.1"/>
    <property type="molecule type" value="Genomic_DNA"/>
</dbReference>
<keyword evidence="5" id="KW-1185">Reference proteome</keyword>
<dbReference type="InterPro" id="IPR058841">
    <property type="entry name" value="HTH_76"/>
</dbReference>
<feature type="compositionally biased region" description="Low complexity" evidence="1">
    <location>
        <begin position="137"/>
        <end position="155"/>
    </location>
</feature>
<feature type="compositionally biased region" description="Basic and acidic residues" evidence="1">
    <location>
        <begin position="1"/>
        <end position="10"/>
    </location>
</feature>